<organism evidence="5 6">
    <name type="scientific">Caenorhabditis remanei</name>
    <name type="common">Caenorhabditis vulgaris</name>
    <dbReference type="NCBI Taxonomy" id="31234"/>
    <lineage>
        <taxon>Eukaryota</taxon>
        <taxon>Metazoa</taxon>
        <taxon>Ecdysozoa</taxon>
        <taxon>Nematoda</taxon>
        <taxon>Chromadorea</taxon>
        <taxon>Rhabditida</taxon>
        <taxon>Rhabditina</taxon>
        <taxon>Rhabditomorpha</taxon>
        <taxon>Rhabditoidea</taxon>
        <taxon>Rhabditidae</taxon>
        <taxon>Peloderinae</taxon>
        <taxon>Caenorhabditis</taxon>
    </lineage>
</organism>
<accession>A0A6A5GNK8</accession>
<keyword evidence="2 3" id="KW-0472">Membrane</keyword>
<dbReference type="GeneID" id="9813066"/>
<dbReference type="KEGG" id="crq:GCK72_012608"/>
<evidence type="ECO:0000259" key="4">
    <source>
        <dbReference type="Pfam" id="PF02931"/>
    </source>
</evidence>
<comment type="subcellular location">
    <subcellularLocation>
        <location evidence="1">Membrane</location>
        <topology evidence="1">Multi-pass membrane protein</topology>
    </subcellularLocation>
</comment>
<evidence type="ECO:0000256" key="2">
    <source>
        <dbReference type="ARBA" id="ARBA00023136"/>
    </source>
</evidence>
<keyword evidence="3" id="KW-0812">Transmembrane</keyword>
<name>A0A6A5GNK8_CAERE</name>
<dbReference type="InterPro" id="IPR036734">
    <property type="entry name" value="Neur_chan_lig-bd_sf"/>
</dbReference>
<dbReference type="Pfam" id="PF02931">
    <property type="entry name" value="Neur_chan_LBD"/>
    <property type="match status" value="1"/>
</dbReference>
<keyword evidence="3" id="KW-1133">Transmembrane helix</keyword>
<dbReference type="GO" id="GO:0016020">
    <property type="term" value="C:membrane"/>
    <property type="evidence" value="ECO:0007669"/>
    <property type="project" value="UniProtKB-SubCell"/>
</dbReference>
<feature type="transmembrane region" description="Helical" evidence="3">
    <location>
        <begin position="290"/>
        <end position="311"/>
    </location>
</feature>
<dbReference type="CDD" id="cd18989">
    <property type="entry name" value="LGIC_ECD_cation"/>
    <property type="match status" value="1"/>
</dbReference>
<dbReference type="Proteomes" id="UP000483820">
    <property type="component" value="Chromosome IV"/>
</dbReference>
<evidence type="ECO:0000256" key="3">
    <source>
        <dbReference type="SAM" id="Phobius"/>
    </source>
</evidence>
<reference evidence="5 6" key="1">
    <citation type="submission" date="2019-12" db="EMBL/GenBank/DDBJ databases">
        <title>Chromosome-level assembly of the Caenorhabditis remanei genome.</title>
        <authorList>
            <person name="Teterina A.A."/>
            <person name="Willis J.H."/>
            <person name="Phillips P.C."/>
        </authorList>
    </citation>
    <scope>NUCLEOTIDE SEQUENCE [LARGE SCALE GENOMIC DNA]</scope>
    <source>
        <strain evidence="5 6">PX506</strain>
        <tissue evidence="5">Whole organism</tissue>
    </source>
</reference>
<dbReference type="PANTHER" id="PTHR18945">
    <property type="entry name" value="NEUROTRANSMITTER GATED ION CHANNEL"/>
    <property type="match status" value="1"/>
</dbReference>
<dbReference type="RefSeq" id="XP_053584017.1">
    <property type="nucleotide sequence ID" value="XM_053729245.1"/>
</dbReference>
<evidence type="ECO:0000256" key="1">
    <source>
        <dbReference type="ARBA" id="ARBA00004141"/>
    </source>
</evidence>
<feature type="domain" description="Neurotransmitter-gated ion-channel ligand-binding" evidence="4">
    <location>
        <begin position="34"/>
        <end position="186"/>
    </location>
</feature>
<dbReference type="InterPro" id="IPR006201">
    <property type="entry name" value="Neur_channel"/>
</dbReference>
<dbReference type="SUPFAM" id="SSF63712">
    <property type="entry name" value="Nicotinic receptor ligand binding domain-like"/>
    <property type="match status" value="1"/>
</dbReference>
<sequence length="389" mass="44644">MDVSTGLQLLNLISLNINLTPSAAEYEKRFEADDQIRRDIFRKYDGSMPFRKDSPLQILPVLTIDHIRSLDQNKGTMTVAMSFLFTWMDDRLAWNSSNYSGVQTITGHKFDFYLHDLWLPTLHLADMPGSAKQQDLFKNHDVDIVIHKSGTVRASIKALITTPCYFGFGDYPNDYQNCTFTLMSPYFADAFQFSDWGGFAYSKYLLEDRISDVQDFMLINVDSHRYFMYLGMDVVENIGTLPPGYCRGFYRYVLTLKRMNKLVFSQLTAPMIVIIVLMTIAGFLPNRYGLPVLLATLGIELMFTISMTDVLPDNFNGMPNIGILAILLVIETMVLTAWKVFSIYTRNNRRLRVVKEEDQIYQIVIWTDRVLMVALIVEGMINIHIAKAN</sequence>
<dbReference type="GO" id="GO:0005230">
    <property type="term" value="F:extracellular ligand-gated monoatomic ion channel activity"/>
    <property type="evidence" value="ECO:0007669"/>
    <property type="project" value="InterPro"/>
</dbReference>
<dbReference type="PROSITE" id="PS00236">
    <property type="entry name" value="NEUROTR_ION_CHANNEL"/>
    <property type="match status" value="1"/>
</dbReference>
<dbReference type="GO" id="GO:0004888">
    <property type="term" value="F:transmembrane signaling receptor activity"/>
    <property type="evidence" value="ECO:0007669"/>
    <property type="project" value="InterPro"/>
</dbReference>
<gene>
    <name evidence="5" type="ORF">GCK72_012608</name>
</gene>
<proteinExistence type="predicted"/>
<dbReference type="CTD" id="9813066"/>
<dbReference type="InterPro" id="IPR018000">
    <property type="entry name" value="Neurotransmitter_ion_chnl_CS"/>
</dbReference>
<comment type="caution">
    <text evidence="5">The sequence shown here is derived from an EMBL/GenBank/DDBJ whole genome shotgun (WGS) entry which is preliminary data.</text>
</comment>
<dbReference type="AlphaFoldDB" id="A0A6A5GNK8"/>
<dbReference type="EMBL" id="WUAV01000004">
    <property type="protein sequence ID" value="KAF1756155.1"/>
    <property type="molecule type" value="Genomic_DNA"/>
</dbReference>
<protein>
    <recommendedName>
        <fullName evidence="4">Neurotransmitter-gated ion-channel ligand-binding domain-containing protein</fullName>
    </recommendedName>
</protein>
<evidence type="ECO:0000313" key="5">
    <source>
        <dbReference type="EMBL" id="KAF1756155.1"/>
    </source>
</evidence>
<evidence type="ECO:0000313" key="6">
    <source>
        <dbReference type="Proteomes" id="UP000483820"/>
    </source>
</evidence>
<dbReference type="Gene3D" id="2.70.170.10">
    <property type="entry name" value="Neurotransmitter-gated ion-channel ligand-binding domain"/>
    <property type="match status" value="1"/>
</dbReference>
<dbReference type="InterPro" id="IPR006202">
    <property type="entry name" value="Neur_chan_lig-bd"/>
</dbReference>
<feature type="transmembrane region" description="Helical" evidence="3">
    <location>
        <begin position="262"/>
        <end position="284"/>
    </location>
</feature>
<feature type="transmembrane region" description="Helical" evidence="3">
    <location>
        <begin position="323"/>
        <end position="341"/>
    </location>
</feature>